<organism evidence="2 3">
    <name type="scientific">Heliorestis acidaminivorans</name>
    <dbReference type="NCBI Taxonomy" id="553427"/>
    <lineage>
        <taxon>Bacteria</taxon>
        <taxon>Bacillati</taxon>
        <taxon>Bacillota</taxon>
        <taxon>Clostridia</taxon>
        <taxon>Eubacteriales</taxon>
        <taxon>Heliobacteriaceae</taxon>
        <taxon>Heliorestis</taxon>
    </lineage>
</organism>
<accession>A0A6I0EN14</accession>
<dbReference type="Pfam" id="PF13022">
    <property type="entry name" value="HTH_Tnp_1_2"/>
    <property type="match status" value="1"/>
</dbReference>
<evidence type="ECO:0000259" key="1">
    <source>
        <dbReference type="Pfam" id="PF13022"/>
    </source>
</evidence>
<feature type="domain" description="Homeodomain phBC6A51-type" evidence="1">
    <location>
        <begin position="1"/>
        <end position="108"/>
    </location>
</feature>
<evidence type="ECO:0000313" key="3">
    <source>
        <dbReference type="Proteomes" id="UP000468766"/>
    </source>
</evidence>
<comment type="caution">
    <text evidence="2">The sequence shown here is derived from an EMBL/GenBank/DDBJ whole genome shotgun (WGS) entry which is preliminary data.</text>
</comment>
<dbReference type="Proteomes" id="UP000468766">
    <property type="component" value="Unassembled WGS sequence"/>
</dbReference>
<dbReference type="InterPro" id="IPR009057">
    <property type="entry name" value="Homeodomain-like_sf"/>
</dbReference>
<evidence type="ECO:0000313" key="2">
    <source>
        <dbReference type="EMBL" id="KAB2950796.1"/>
    </source>
</evidence>
<dbReference type="AlphaFoldDB" id="A0A6I0EN14"/>
<dbReference type="InterPro" id="IPR024978">
    <property type="entry name" value="Homeodomain_phBC6A51-type"/>
</dbReference>
<gene>
    <name evidence="2" type="ORF">F9B85_13930</name>
</gene>
<protein>
    <recommendedName>
        <fullName evidence="1">Homeodomain phBC6A51-type domain-containing protein</fullName>
    </recommendedName>
</protein>
<reference evidence="2 3" key="1">
    <citation type="submission" date="2019-10" db="EMBL/GenBank/DDBJ databases">
        <title>Whole-genome sequence of the extremophile Heliorestis acidaminivorans DSM 24790.</title>
        <authorList>
            <person name="Kyndt J.A."/>
            <person name="Meyer T.E."/>
        </authorList>
    </citation>
    <scope>NUCLEOTIDE SEQUENCE [LARGE SCALE GENOMIC DNA]</scope>
    <source>
        <strain evidence="2 3">DSM 24790</strain>
    </source>
</reference>
<dbReference type="EMBL" id="WBXO01000023">
    <property type="protein sequence ID" value="KAB2950796.1"/>
    <property type="molecule type" value="Genomic_DNA"/>
</dbReference>
<proteinExistence type="predicted"/>
<dbReference type="Gene3D" id="1.10.10.60">
    <property type="entry name" value="Homeodomain-like"/>
    <property type="match status" value="1"/>
</dbReference>
<sequence>MLATNDIHKKTMQQIANEVGIDIRTIYRWKQDPDFIEYQNDIAEKVMTSFLAETYNILRNIVRGSDSERNKLRAIELVLKNQGRMTDVQKVEAKIEDDRSNEAIDAEIERLKKLLGQI</sequence>
<dbReference type="SUPFAM" id="SSF46689">
    <property type="entry name" value="Homeodomain-like"/>
    <property type="match status" value="1"/>
</dbReference>
<keyword evidence="3" id="KW-1185">Reference proteome</keyword>
<dbReference type="OrthoDB" id="2082146at2"/>
<name>A0A6I0EN14_9FIRM</name>